<dbReference type="EMBL" id="BKCJ010010913">
    <property type="protein sequence ID" value="GEU93710.1"/>
    <property type="molecule type" value="Genomic_DNA"/>
</dbReference>
<proteinExistence type="inferred from homology"/>
<gene>
    <name evidence="4" type="ORF">Tci_065688</name>
</gene>
<dbReference type="CDD" id="cd07816">
    <property type="entry name" value="Bet_v1-like"/>
    <property type="match status" value="1"/>
</dbReference>
<dbReference type="InterPro" id="IPR024949">
    <property type="entry name" value="Bet_v_I_allergen"/>
</dbReference>
<dbReference type="SUPFAM" id="SSF55961">
    <property type="entry name" value="Bet v1-like"/>
    <property type="match status" value="1"/>
</dbReference>
<accession>A0A6L2P5I2</accession>
<dbReference type="GO" id="GO:0038023">
    <property type="term" value="F:signaling receptor activity"/>
    <property type="evidence" value="ECO:0007669"/>
    <property type="project" value="InterPro"/>
</dbReference>
<keyword evidence="2" id="KW-0812">Transmembrane</keyword>
<protein>
    <submittedName>
        <fullName evidence="4">MLP-like protein 423</fullName>
    </submittedName>
</protein>
<sequence length="233" mass="25928">MADHKSKMETTTKDRKKEKQAAGFLLLPRAVSAKEYLGLRGAIKALHATGLQILVLSIAGVLFMILRLQVDIILVSKVIDGVSRHGKLDVEVKVKSGADKFWQSIMDSANIFPKVCSDLYKNVEVLEGDGHSVGSVRMVNFAEGSPIVKSAKEKIEELDEAKKKVAYSVIDGDMMQYYKSFKATLEVIPEGEGSLVKWLCEFEKASEQVPDPEMIRDFAAKNFKEIDEYLLKA</sequence>
<dbReference type="InterPro" id="IPR023393">
    <property type="entry name" value="START-like_dom_sf"/>
</dbReference>
<name>A0A6L2P5I2_TANCI</name>
<comment type="similarity">
    <text evidence="1">Belongs to the BetVI family.</text>
</comment>
<feature type="domain" description="Bet v I/Major latex protein" evidence="3">
    <location>
        <begin position="83"/>
        <end position="233"/>
    </location>
</feature>
<dbReference type="AlphaFoldDB" id="A0A6L2P5I2"/>
<dbReference type="SMART" id="SM01037">
    <property type="entry name" value="Bet_v_1"/>
    <property type="match status" value="1"/>
</dbReference>
<dbReference type="InterPro" id="IPR000916">
    <property type="entry name" value="Bet_v_I/MLP"/>
</dbReference>
<dbReference type="Pfam" id="PF00407">
    <property type="entry name" value="Bet_v_1"/>
    <property type="match status" value="1"/>
</dbReference>
<comment type="caution">
    <text evidence="4">The sequence shown here is derived from an EMBL/GenBank/DDBJ whole genome shotgun (WGS) entry which is preliminary data.</text>
</comment>
<dbReference type="PRINTS" id="PR00634">
    <property type="entry name" value="BETALLERGEN"/>
</dbReference>
<dbReference type="FunFam" id="3.30.530.20:FF:000007">
    <property type="entry name" value="Major pollen allergen Bet v 1-A"/>
    <property type="match status" value="1"/>
</dbReference>
<dbReference type="GO" id="GO:0010427">
    <property type="term" value="F:abscisic acid binding"/>
    <property type="evidence" value="ECO:0007669"/>
    <property type="project" value="InterPro"/>
</dbReference>
<keyword evidence="2" id="KW-1133">Transmembrane helix</keyword>
<dbReference type="GO" id="GO:0006952">
    <property type="term" value="P:defense response"/>
    <property type="evidence" value="ECO:0007669"/>
    <property type="project" value="InterPro"/>
</dbReference>
<reference evidence="4" key="1">
    <citation type="journal article" date="2019" name="Sci. Rep.">
        <title>Draft genome of Tanacetum cinerariifolium, the natural source of mosquito coil.</title>
        <authorList>
            <person name="Yamashiro T."/>
            <person name="Shiraishi A."/>
            <person name="Satake H."/>
            <person name="Nakayama K."/>
        </authorList>
    </citation>
    <scope>NUCLEOTIDE SEQUENCE</scope>
</reference>
<feature type="transmembrane region" description="Helical" evidence="2">
    <location>
        <begin position="49"/>
        <end position="68"/>
    </location>
</feature>
<dbReference type="Gene3D" id="3.30.530.20">
    <property type="match status" value="1"/>
</dbReference>
<evidence type="ECO:0000256" key="2">
    <source>
        <dbReference type="SAM" id="Phobius"/>
    </source>
</evidence>
<dbReference type="PANTHER" id="PTHR31907">
    <property type="entry name" value="MLP-LIKE PROTEIN 423"/>
    <property type="match status" value="1"/>
</dbReference>
<evidence type="ECO:0000256" key="1">
    <source>
        <dbReference type="ARBA" id="ARBA00009744"/>
    </source>
</evidence>
<evidence type="ECO:0000313" key="4">
    <source>
        <dbReference type="EMBL" id="GEU93710.1"/>
    </source>
</evidence>
<evidence type="ECO:0000259" key="3">
    <source>
        <dbReference type="SMART" id="SM01037"/>
    </source>
</evidence>
<dbReference type="GO" id="GO:0004864">
    <property type="term" value="F:protein phosphatase inhibitor activity"/>
    <property type="evidence" value="ECO:0007669"/>
    <property type="project" value="InterPro"/>
</dbReference>
<dbReference type="GO" id="GO:0009738">
    <property type="term" value="P:abscisic acid-activated signaling pathway"/>
    <property type="evidence" value="ECO:0007669"/>
    <property type="project" value="InterPro"/>
</dbReference>
<organism evidence="4">
    <name type="scientific">Tanacetum cinerariifolium</name>
    <name type="common">Dalmatian daisy</name>
    <name type="synonym">Chrysanthemum cinerariifolium</name>
    <dbReference type="NCBI Taxonomy" id="118510"/>
    <lineage>
        <taxon>Eukaryota</taxon>
        <taxon>Viridiplantae</taxon>
        <taxon>Streptophyta</taxon>
        <taxon>Embryophyta</taxon>
        <taxon>Tracheophyta</taxon>
        <taxon>Spermatophyta</taxon>
        <taxon>Magnoliopsida</taxon>
        <taxon>eudicotyledons</taxon>
        <taxon>Gunneridae</taxon>
        <taxon>Pentapetalae</taxon>
        <taxon>asterids</taxon>
        <taxon>campanulids</taxon>
        <taxon>Asterales</taxon>
        <taxon>Asteraceae</taxon>
        <taxon>Asteroideae</taxon>
        <taxon>Anthemideae</taxon>
        <taxon>Anthemidinae</taxon>
        <taxon>Tanacetum</taxon>
    </lineage>
</organism>
<keyword evidence="2" id="KW-0472">Membrane</keyword>
<dbReference type="InterPro" id="IPR051761">
    <property type="entry name" value="MLP-like_ligand-binding"/>
</dbReference>